<comment type="catalytic activity">
    <reaction evidence="6">
        <text>Couples ATP hydrolysis with the unwinding of duplex DNA by translocating in the 3'-5' direction.</text>
        <dbReference type="EC" id="5.6.2.4"/>
    </reaction>
</comment>
<evidence type="ECO:0000256" key="3">
    <source>
        <dbReference type="ARBA" id="ARBA00022806"/>
    </source>
</evidence>
<feature type="binding site" evidence="9">
    <location>
        <begin position="24"/>
        <end position="31"/>
    </location>
    <ligand>
        <name>ATP</name>
        <dbReference type="ChEBI" id="CHEBI:30616"/>
    </ligand>
</feature>
<organism evidence="12 13">
    <name type="scientific">Promethearchaeum syntrophicum</name>
    <dbReference type="NCBI Taxonomy" id="2594042"/>
    <lineage>
        <taxon>Archaea</taxon>
        <taxon>Promethearchaeati</taxon>
        <taxon>Promethearchaeota</taxon>
        <taxon>Promethearchaeia</taxon>
        <taxon>Promethearchaeales</taxon>
        <taxon>Promethearchaeaceae</taxon>
        <taxon>Promethearchaeum</taxon>
    </lineage>
</organism>
<keyword evidence="3 9" id="KW-0347">Helicase</keyword>
<gene>
    <name evidence="12" type="ORF">DSAG12_00303</name>
</gene>
<evidence type="ECO:0000256" key="7">
    <source>
        <dbReference type="ARBA" id="ARBA00034808"/>
    </source>
</evidence>
<dbReference type="Pfam" id="PF00580">
    <property type="entry name" value="UvrD-helicase"/>
    <property type="match status" value="2"/>
</dbReference>
<proteinExistence type="predicted"/>
<evidence type="ECO:0000259" key="11">
    <source>
        <dbReference type="PROSITE" id="PS51217"/>
    </source>
</evidence>
<dbReference type="PANTHER" id="PTHR11070">
    <property type="entry name" value="UVRD / RECB / PCRA DNA HELICASE FAMILY MEMBER"/>
    <property type="match status" value="1"/>
</dbReference>
<feature type="domain" description="UvrD-like helicase ATP-binding" evidence="10">
    <location>
        <begin position="3"/>
        <end position="228"/>
    </location>
</feature>
<accession>A0A5B9D6M4</accession>
<dbReference type="InterPro" id="IPR014017">
    <property type="entry name" value="DNA_helicase_UvrD-like_C"/>
</dbReference>
<dbReference type="OrthoDB" id="203178at2157"/>
<protein>
    <recommendedName>
        <fullName evidence="7">DNA 3'-5' helicase</fullName>
        <ecNumber evidence="7">5.6.2.4</ecNumber>
    </recommendedName>
</protein>
<reference evidence="12 13" key="2">
    <citation type="journal article" date="2024" name="Int. J. Syst. Evol. Microbiol.">
        <title>Promethearchaeum syntrophicum gen. nov., sp. nov., an anaerobic, obligately syntrophic archaeon, the first isolate of the lineage 'Asgard' archaea, and proposal of the new archaeal phylum Promethearchaeota phyl. nov. and kingdom Promethearchaeati regn. nov.</title>
        <authorList>
            <person name="Imachi H."/>
            <person name="Nobu M.K."/>
            <person name="Kato S."/>
            <person name="Takaki Y."/>
            <person name="Miyazaki M."/>
            <person name="Miyata M."/>
            <person name="Ogawara M."/>
            <person name="Saito Y."/>
            <person name="Sakai S."/>
            <person name="Tahara Y.O."/>
            <person name="Takano Y."/>
            <person name="Tasumi E."/>
            <person name="Uematsu K."/>
            <person name="Yoshimura T."/>
            <person name="Itoh T."/>
            <person name="Ohkuma M."/>
            <person name="Takai K."/>
        </authorList>
    </citation>
    <scope>NUCLEOTIDE SEQUENCE [LARGE SCALE GENOMIC DNA]</scope>
    <source>
        <strain evidence="12 13">MK-D1</strain>
    </source>
</reference>
<evidence type="ECO:0000256" key="1">
    <source>
        <dbReference type="ARBA" id="ARBA00022741"/>
    </source>
</evidence>
<dbReference type="GO" id="GO:0043138">
    <property type="term" value="F:3'-5' DNA helicase activity"/>
    <property type="evidence" value="ECO:0007669"/>
    <property type="project" value="UniProtKB-EC"/>
</dbReference>
<dbReference type="GO" id="GO:0016787">
    <property type="term" value="F:hydrolase activity"/>
    <property type="evidence" value="ECO:0007669"/>
    <property type="project" value="UniProtKB-UniRule"/>
</dbReference>
<dbReference type="InterPro" id="IPR000212">
    <property type="entry name" value="DNA_helicase_UvrD/REP"/>
</dbReference>
<sequence length="555" mass="65119">MDKMVLVSNALEIVKSNENISVLAGPGSGKTEILAQRVSFLLQTKSCPFPYRILAISFKRDSATNLEYRALLRCGIELISRFDSLTIDAFTKGILDRFRLALPEDIRPIKNYKIQDKKKNLLNNNKNILSFKRIQNLATWLIKNNKHLHNAIKQTYKYVLLDEFQDTTATQYNFIKESFMGSSTILTAVGDIKQTIMIFAGAEKKIFDKFERDFGAKRIPLLINYRSKKKLQYIQSFFAEKLDPNIKIRAEYQKNDEGDCKIFHFTNSEREAEIIALEIKKHIDKGISPEQICIIYRRKDTRNKIDIYRGKIIQKLDILGIPARFENIYQEFLSEPIIKLVVSFIRLSLKEQSIEDWNNIYNLLIYIKGFNEDTKLGRYQKLNLIIYNLSKALQKKFLRIETIQDLSKIYRPLINIFGFAELSTIYPQYLSRNYLKQVIDKFNFYFWQQYQIQKDWSKSLESLLGKDIIPIMTVHKCKGLEFEVVIFIGLEDNAFFSYQRNRFSELCTFFVALSRAKSKIYFTNCDKREDSLQSINRIKEIYDIFAQSGIKQISL</sequence>
<dbReference type="EC" id="5.6.2.4" evidence="7"/>
<evidence type="ECO:0000256" key="4">
    <source>
        <dbReference type="ARBA" id="ARBA00022840"/>
    </source>
</evidence>
<dbReference type="GeneID" id="41328306"/>
<evidence type="ECO:0000256" key="9">
    <source>
        <dbReference type="PROSITE-ProRule" id="PRU00560"/>
    </source>
</evidence>
<dbReference type="GO" id="GO:0005524">
    <property type="term" value="F:ATP binding"/>
    <property type="evidence" value="ECO:0007669"/>
    <property type="project" value="UniProtKB-UniRule"/>
</dbReference>
<keyword evidence="5" id="KW-0413">Isomerase</keyword>
<dbReference type="InterPro" id="IPR027417">
    <property type="entry name" value="P-loop_NTPase"/>
</dbReference>
<keyword evidence="13" id="KW-1185">Reference proteome</keyword>
<dbReference type="GO" id="GO:0000725">
    <property type="term" value="P:recombinational repair"/>
    <property type="evidence" value="ECO:0007669"/>
    <property type="project" value="TreeGrafter"/>
</dbReference>
<keyword evidence="2 9" id="KW-0378">Hydrolase</keyword>
<dbReference type="GO" id="GO:0003677">
    <property type="term" value="F:DNA binding"/>
    <property type="evidence" value="ECO:0007669"/>
    <property type="project" value="InterPro"/>
</dbReference>
<dbReference type="EMBL" id="CP042905">
    <property type="protein sequence ID" value="QEE14490.1"/>
    <property type="molecule type" value="Genomic_DNA"/>
</dbReference>
<dbReference type="InterPro" id="IPR014016">
    <property type="entry name" value="UvrD-like_ATP-bd"/>
</dbReference>
<keyword evidence="1 9" id="KW-0547">Nucleotide-binding</keyword>
<evidence type="ECO:0000259" key="10">
    <source>
        <dbReference type="PROSITE" id="PS51198"/>
    </source>
</evidence>
<evidence type="ECO:0000313" key="12">
    <source>
        <dbReference type="EMBL" id="QEE14490.1"/>
    </source>
</evidence>
<evidence type="ECO:0000256" key="2">
    <source>
        <dbReference type="ARBA" id="ARBA00022801"/>
    </source>
</evidence>
<dbReference type="AlphaFoldDB" id="A0A5B9D6M4"/>
<evidence type="ECO:0000256" key="5">
    <source>
        <dbReference type="ARBA" id="ARBA00023235"/>
    </source>
</evidence>
<evidence type="ECO:0000256" key="8">
    <source>
        <dbReference type="ARBA" id="ARBA00048988"/>
    </source>
</evidence>
<dbReference type="Pfam" id="PF13361">
    <property type="entry name" value="UvrD_C"/>
    <property type="match status" value="2"/>
</dbReference>
<dbReference type="KEGG" id="psyt:DSAG12_00303"/>
<feature type="domain" description="UvrD-like helicase C-terminal" evidence="11">
    <location>
        <begin position="229"/>
        <end position="479"/>
    </location>
</feature>
<dbReference type="RefSeq" id="WP_147661443.1">
    <property type="nucleotide sequence ID" value="NZ_CP042905.2"/>
</dbReference>
<dbReference type="Proteomes" id="UP000321408">
    <property type="component" value="Chromosome"/>
</dbReference>
<dbReference type="PROSITE" id="PS51198">
    <property type="entry name" value="UVRD_HELICASE_ATP_BIND"/>
    <property type="match status" value="1"/>
</dbReference>
<reference evidence="12 13" key="1">
    <citation type="journal article" date="2020" name="Nature">
        <title>Isolation of an archaeon at the prokaryote-eukaryote interface.</title>
        <authorList>
            <person name="Imachi H."/>
            <person name="Nobu M.K."/>
            <person name="Nakahara N."/>
            <person name="Morono Y."/>
            <person name="Ogawara M."/>
            <person name="Takaki Y."/>
            <person name="Takano Y."/>
            <person name="Uematsu K."/>
            <person name="Ikuta T."/>
            <person name="Ito M."/>
            <person name="Matsui Y."/>
            <person name="Miyazaki M."/>
            <person name="Murata K."/>
            <person name="Saito Y."/>
            <person name="Sakai S."/>
            <person name="Song C."/>
            <person name="Tasumi E."/>
            <person name="Yamanaka Y."/>
            <person name="Yamaguchi T."/>
            <person name="Kamagata Y."/>
            <person name="Tamaki H."/>
            <person name="Takai K."/>
        </authorList>
    </citation>
    <scope>NUCLEOTIDE SEQUENCE [LARGE SCALE GENOMIC DNA]</scope>
    <source>
        <strain evidence="12 13">MK-D1</strain>
    </source>
</reference>
<dbReference type="PANTHER" id="PTHR11070:SF2">
    <property type="entry name" value="ATP-DEPENDENT DNA HELICASE SRS2"/>
    <property type="match status" value="1"/>
</dbReference>
<dbReference type="PROSITE" id="PS51217">
    <property type="entry name" value="UVRD_HELICASE_CTER"/>
    <property type="match status" value="1"/>
</dbReference>
<dbReference type="Gene3D" id="3.40.50.300">
    <property type="entry name" value="P-loop containing nucleotide triphosphate hydrolases"/>
    <property type="match status" value="3"/>
</dbReference>
<dbReference type="CDD" id="cd17932">
    <property type="entry name" value="DEXQc_UvrD"/>
    <property type="match status" value="1"/>
</dbReference>
<comment type="catalytic activity">
    <reaction evidence="8">
        <text>ATP + H2O = ADP + phosphate + H(+)</text>
        <dbReference type="Rhea" id="RHEA:13065"/>
        <dbReference type="ChEBI" id="CHEBI:15377"/>
        <dbReference type="ChEBI" id="CHEBI:15378"/>
        <dbReference type="ChEBI" id="CHEBI:30616"/>
        <dbReference type="ChEBI" id="CHEBI:43474"/>
        <dbReference type="ChEBI" id="CHEBI:456216"/>
        <dbReference type="EC" id="5.6.2.4"/>
    </reaction>
</comment>
<name>A0A5B9D6M4_9ARCH</name>
<evidence type="ECO:0000313" key="13">
    <source>
        <dbReference type="Proteomes" id="UP000321408"/>
    </source>
</evidence>
<dbReference type="SUPFAM" id="SSF52540">
    <property type="entry name" value="P-loop containing nucleoside triphosphate hydrolases"/>
    <property type="match status" value="1"/>
</dbReference>
<keyword evidence="4 9" id="KW-0067">ATP-binding</keyword>
<evidence type="ECO:0000256" key="6">
    <source>
        <dbReference type="ARBA" id="ARBA00034617"/>
    </source>
</evidence>